<accession>A0ABT0W8V0</accession>
<dbReference type="Pfam" id="PF14398">
    <property type="entry name" value="ATPgrasp_YheCD"/>
    <property type="match status" value="1"/>
</dbReference>
<comment type="caution">
    <text evidence="1">The sequence shown here is derived from an EMBL/GenBank/DDBJ whole genome shotgun (WGS) entry which is preliminary data.</text>
</comment>
<proteinExistence type="predicted"/>
<protein>
    <submittedName>
        <fullName evidence="1">YheC/YheD family protein</fullName>
    </submittedName>
</protein>
<dbReference type="EMBL" id="JAMQCR010000001">
    <property type="protein sequence ID" value="MCM2532751.1"/>
    <property type="molecule type" value="Genomic_DNA"/>
</dbReference>
<keyword evidence="2" id="KW-1185">Reference proteome</keyword>
<evidence type="ECO:0000313" key="2">
    <source>
        <dbReference type="Proteomes" id="UP001523262"/>
    </source>
</evidence>
<dbReference type="Proteomes" id="UP001523262">
    <property type="component" value="Unassembled WGS sequence"/>
</dbReference>
<reference evidence="1 2" key="1">
    <citation type="submission" date="2022-06" db="EMBL/GenBank/DDBJ databases">
        <authorList>
            <person name="Jeon C.O."/>
        </authorList>
    </citation>
    <scope>NUCLEOTIDE SEQUENCE [LARGE SCALE GENOMIC DNA]</scope>
    <source>
        <strain evidence="1 2">KCTC 13943</strain>
    </source>
</reference>
<dbReference type="Gene3D" id="3.30.470.20">
    <property type="entry name" value="ATP-grasp fold, B domain"/>
    <property type="match status" value="1"/>
</dbReference>
<evidence type="ECO:0000313" key="1">
    <source>
        <dbReference type="EMBL" id="MCM2532751.1"/>
    </source>
</evidence>
<dbReference type="InterPro" id="IPR026838">
    <property type="entry name" value="YheC/D"/>
</dbReference>
<organism evidence="1 2">
    <name type="scientific">Neobacillus pocheonensis</name>
    <dbReference type="NCBI Taxonomy" id="363869"/>
    <lineage>
        <taxon>Bacteria</taxon>
        <taxon>Bacillati</taxon>
        <taxon>Bacillota</taxon>
        <taxon>Bacilli</taxon>
        <taxon>Bacillales</taxon>
        <taxon>Bacillaceae</taxon>
        <taxon>Neobacillus</taxon>
    </lineage>
</organism>
<dbReference type="SUPFAM" id="SSF56059">
    <property type="entry name" value="Glutathione synthetase ATP-binding domain-like"/>
    <property type="match status" value="1"/>
</dbReference>
<sequence length="447" mass="51806">MKQKYKIIPDLNAQNSLTIHPNEAKQNNILSFKKWFLRFGIQALEIKLKTSSSLNENEIKLSVGIIDFLRIPLCCRFEIRQENNEILLGPFIGILATLKKKSLDESVQYLSNYLYDYEHIGGAVIAFSLEGIDPHRYTIEGYIFNPDRKEWEPGVYSYPASVFKIIYLNKDWRNHFQTVFGSRLFNSYVFNKWEMYKWLSKEANIIPYLPKTVLYSKPQDLESFLNIYNDIFVKPVHGSMGDRIFKVSKIGKKELNLEYHQNGVPYETIFPNVFDLAAFFKAQFKGKTIILQQALDLISFEGKKIDFRIVMVKNQVGVWEDMCMVAKYGQQGSIVTNILAGGTAKIGEITLQKIFSVSDEEVFRLRKEISRIIHDAAQWIEQCGVHCGNLGIDIAIDTLRKIWIIEMNNLNPSPLFALDISDRQLFYQIKRLNMLYAKRLAGFPEEL</sequence>
<name>A0ABT0W8V0_9BACI</name>
<gene>
    <name evidence="1" type="ORF">NDK43_10595</name>
</gene>